<evidence type="ECO:0000256" key="7">
    <source>
        <dbReference type="ARBA" id="ARBA00022840"/>
    </source>
</evidence>
<evidence type="ECO:0000256" key="6">
    <source>
        <dbReference type="ARBA" id="ARBA00022801"/>
    </source>
</evidence>
<dbReference type="GO" id="GO:0016887">
    <property type="term" value="F:ATP hydrolysis activity"/>
    <property type="evidence" value="ECO:0007669"/>
    <property type="project" value="InterPro"/>
</dbReference>
<proteinExistence type="inferred from homology"/>
<dbReference type="Pfam" id="PF25426">
    <property type="entry name" value="AAA_lid_BCS1"/>
    <property type="match status" value="1"/>
</dbReference>
<keyword evidence="9" id="KW-0496">Mitochondrion</keyword>
<dbReference type="PANTHER" id="PTHR23070">
    <property type="entry name" value="BCS1 AAA-TYPE ATPASE"/>
    <property type="match status" value="1"/>
</dbReference>
<keyword evidence="7 12" id="KW-0067">ATP-binding</keyword>
<keyword evidence="5" id="KW-0999">Mitochondrion inner membrane</keyword>
<comment type="subcellular location">
    <subcellularLocation>
        <location evidence="1">Mitochondrion inner membrane</location>
        <topology evidence="1">Single-pass membrane protein</topology>
    </subcellularLocation>
</comment>
<dbReference type="Proteomes" id="UP001358614">
    <property type="component" value="Chromosome 1"/>
</dbReference>
<evidence type="ECO:0000256" key="1">
    <source>
        <dbReference type="ARBA" id="ARBA00004434"/>
    </source>
</evidence>
<gene>
    <name evidence="14" type="ORF">V865_000080</name>
</gene>
<dbReference type="InterPro" id="IPR003593">
    <property type="entry name" value="AAA+_ATPase"/>
</dbReference>
<dbReference type="GO" id="GO:0005524">
    <property type="term" value="F:ATP binding"/>
    <property type="evidence" value="ECO:0007669"/>
    <property type="project" value="UniProtKB-KW"/>
</dbReference>
<keyword evidence="15" id="KW-1185">Reference proteome</keyword>
<dbReference type="EMBL" id="CP144089">
    <property type="protein sequence ID" value="WWD02042.1"/>
    <property type="molecule type" value="Genomic_DNA"/>
</dbReference>
<evidence type="ECO:0000256" key="8">
    <source>
        <dbReference type="ARBA" id="ARBA00022989"/>
    </source>
</evidence>
<dbReference type="PROSITE" id="PS00674">
    <property type="entry name" value="AAA"/>
    <property type="match status" value="1"/>
</dbReference>
<comment type="catalytic activity">
    <reaction evidence="11">
        <text>ATP + H2O = ADP + phosphate + H(+)</text>
        <dbReference type="Rhea" id="RHEA:13065"/>
        <dbReference type="ChEBI" id="CHEBI:15377"/>
        <dbReference type="ChEBI" id="CHEBI:15378"/>
        <dbReference type="ChEBI" id="CHEBI:30616"/>
        <dbReference type="ChEBI" id="CHEBI:43474"/>
        <dbReference type="ChEBI" id="CHEBI:456216"/>
    </reaction>
    <physiologicalReaction direction="left-to-right" evidence="11">
        <dbReference type="Rhea" id="RHEA:13066"/>
    </physiologicalReaction>
</comment>
<dbReference type="Pfam" id="PF00004">
    <property type="entry name" value="AAA"/>
    <property type="match status" value="1"/>
</dbReference>
<evidence type="ECO:0000313" key="15">
    <source>
        <dbReference type="Proteomes" id="UP001358614"/>
    </source>
</evidence>
<dbReference type="SUPFAM" id="SSF52540">
    <property type="entry name" value="P-loop containing nucleoside triphosphate hydrolases"/>
    <property type="match status" value="1"/>
</dbReference>
<evidence type="ECO:0000256" key="3">
    <source>
        <dbReference type="ARBA" id="ARBA00022692"/>
    </source>
</evidence>
<evidence type="ECO:0000313" key="14">
    <source>
        <dbReference type="EMBL" id="WWD02042.1"/>
    </source>
</evidence>
<dbReference type="Pfam" id="PF08740">
    <property type="entry name" value="BCS1_N"/>
    <property type="match status" value="1"/>
</dbReference>
<evidence type="ECO:0000259" key="13">
    <source>
        <dbReference type="SMART" id="SM00382"/>
    </source>
</evidence>
<sequence length="380" mass="42564">MKAYFTTPRMFTSLLTESRNEFKSLTANKTSIYTPNLSHGVTWQRTSSRPNRPWESIFLDSNIKDWILNDCQEFLKESEFYLRRGIPYRRGYLCFGVAGSGKSSMIGALAARLNLDIYLVNLGGKSLDDDKLQELLQACPGKCLLLMEDIDCAFTTKKPQEEEEVHRQQDAIPPALANAIKNGQLPKSARQSREGITLSGLLNALDGVASSEGRLLFCTTNWKDRIDVALSRPGRCDIWIEFKHATKSQAKLLFEYFYRSDPDSKDTGKEGEKLFKEDVSSLAEEFSSHIPEDEISVSALQGYLMRYKRQPELAVENVRSWVENGCGQGPTPLLHDGKVDLKVIGNTVGNDTEKAKVKVSGVNVNSHMDEEKGEDLVHGA</sequence>
<dbReference type="InterPro" id="IPR014851">
    <property type="entry name" value="BCS1_N"/>
</dbReference>
<evidence type="ECO:0000256" key="11">
    <source>
        <dbReference type="ARBA" id="ARBA00048778"/>
    </source>
</evidence>
<dbReference type="AlphaFoldDB" id="A0AAX4K6Q8"/>
<dbReference type="KEGG" id="ker:91098884"/>
<dbReference type="InterPro" id="IPR003960">
    <property type="entry name" value="ATPase_AAA_CS"/>
</dbReference>
<keyword evidence="3" id="KW-0812">Transmembrane</keyword>
<evidence type="ECO:0000256" key="9">
    <source>
        <dbReference type="ARBA" id="ARBA00023128"/>
    </source>
</evidence>
<reference evidence="14 15" key="1">
    <citation type="submission" date="2024-01" db="EMBL/GenBank/DDBJ databases">
        <title>Comparative genomics of Cryptococcus and Kwoniella reveals pathogenesis evolution and contrasting modes of karyotype evolution via chromosome fusion or intercentromeric recombination.</title>
        <authorList>
            <person name="Coelho M.A."/>
            <person name="David-Palma M."/>
            <person name="Shea T."/>
            <person name="Bowers K."/>
            <person name="McGinley-Smith S."/>
            <person name="Mohammad A.W."/>
            <person name="Gnirke A."/>
            <person name="Yurkov A.M."/>
            <person name="Nowrousian M."/>
            <person name="Sun S."/>
            <person name="Cuomo C.A."/>
            <person name="Heitman J."/>
        </authorList>
    </citation>
    <scope>NUCLEOTIDE SEQUENCE [LARGE SCALE GENOMIC DNA]</scope>
    <source>
        <strain evidence="14 15">PYCC6329</strain>
    </source>
</reference>
<feature type="domain" description="AAA+ ATPase" evidence="13">
    <location>
        <begin position="88"/>
        <end position="244"/>
    </location>
</feature>
<accession>A0AAX4K6Q8</accession>
<keyword evidence="4 12" id="KW-0547">Nucleotide-binding</keyword>
<evidence type="ECO:0000256" key="2">
    <source>
        <dbReference type="ARBA" id="ARBA00007448"/>
    </source>
</evidence>
<organism evidence="14 15">
    <name type="scientific">Kwoniella europaea PYCC6329</name>
    <dbReference type="NCBI Taxonomy" id="1423913"/>
    <lineage>
        <taxon>Eukaryota</taxon>
        <taxon>Fungi</taxon>
        <taxon>Dikarya</taxon>
        <taxon>Basidiomycota</taxon>
        <taxon>Agaricomycotina</taxon>
        <taxon>Tremellomycetes</taxon>
        <taxon>Tremellales</taxon>
        <taxon>Cryptococcaceae</taxon>
        <taxon>Kwoniella</taxon>
    </lineage>
</organism>
<dbReference type="GO" id="GO:0005743">
    <property type="term" value="C:mitochondrial inner membrane"/>
    <property type="evidence" value="ECO:0007669"/>
    <property type="project" value="UniProtKB-SubCell"/>
</dbReference>
<dbReference type="SMART" id="SM00382">
    <property type="entry name" value="AAA"/>
    <property type="match status" value="1"/>
</dbReference>
<dbReference type="InterPro" id="IPR003959">
    <property type="entry name" value="ATPase_AAA_core"/>
</dbReference>
<comment type="similarity">
    <text evidence="2">Belongs to the AAA ATPase family. BCS1 subfamily.</text>
</comment>
<protein>
    <recommendedName>
        <fullName evidence="13">AAA+ ATPase domain-containing protein</fullName>
    </recommendedName>
</protein>
<evidence type="ECO:0000256" key="4">
    <source>
        <dbReference type="ARBA" id="ARBA00022741"/>
    </source>
</evidence>
<name>A0AAX4K6Q8_9TREE</name>
<dbReference type="InterPro" id="IPR057495">
    <property type="entry name" value="AAA_lid_BCS1"/>
</dbReference>
<dbReference type="RefSeq" id="XP_066080009.1">
    <property type="nucleotide sequence ID" value="XM_066223912.1"/>
</dbReference>
<keyword evidence="6" id="KW-0378">Hydrolase</keyword>
<keyword evidence="8" id="KW-1133">Transmembrane helix</keyword>
<evidence type="ECO:0000256" key="12">
    <source>
        <dbReference type="RuleBase" id="RU003651"/>
    </source>
</evidence>
<dbReference type="InterPro" id="IPR027417">
    <property type="entry name" value="P-loop_NTPase"/>
</dbReference>
<dbReference type="Gene3D" id="3.40.50.300">
    <property type="entry name" value="P-loop containing nucleotide triphosphate hydrolases"/>
    <property type="match status" value="1"/>
</dbReference>
<evidence type="ECO:0000256" key="10">
    <source>
        <dbReference type="ARBA" id="ARBA00023136"/>
    </source>
</evidence>
<dbReference type="GeneID" id="91098884"/>
<keyword evidence="10" id="KW-0472">Membrane</keyword>
<evidence type="ECO:0000256" key="5">
    <source>
        <dbReference type="ARBA" id="ARBA00022792"/>
    </source>
</evidence>
<dbReference type="InterPro" id="IPR050747">
    <property type="entry name" value="Mitochondrial_chaperone_BCS1"/>
</dbReference>